<dbReference type="InterPro" id="IPR009100">
    <property type="entry name" value="AcylCoA_DH/oxidase_NM_dom_sf"/>
</dbReference>
<name>A0ABS1JEU3_9BACL</name>
<dbReference type="InterPro" id="IPR046373">
    <property type="entry name" value="Acyl-CoA_Oxase/DH_mid-dom_sf"/>
</dbReference>
<dbReference type="SUPFAM" id="SSF56645">
    <property type="entry name" value="Acyl-CoA dehydrogenase NM domain-like"/>
    <property type="match status" value="1"/>
</dbReference>
<dbReference type="Gene3D" id="1.10.540.10">
    <property type="entry name" value="Acyl-CoA dehydrogenase/oxidase, N-terminal domain"/>
    <property type="match status" value="1"/>
</dbReference>
<reference evidence="2 3" key="1">
    <citation type="submission" date="2021-01" db="EMBL/GenBank/DDBJ databases">
        <title>Tumebacillus sp. strain ITR2 16S ribosomal RNA gene Genome sequencing and assembly.</title>
        <authorList>
            <person name="Kang M."/>
        </authorList>
    </citation>
    <scope>NUCLEOTIDE SEQUENCE [LARGE SCALE GENOMIC DNA]</scope>
    <source>
        <strain evidence="2 3">ITR2</strain>
    </source>
</reference>
<feature type="domain" description="Acyl-CoA dehydrogenase/oxidase N-terminal" evidence="1">
    <location>
        <begin position="7"/>
        <end position="100"/>
    </location>
</feature>
<dbReference type="Pfam" id="PF02771">
    <property type="entry name" value="Acyl-CoA_dh_N"/>
    <property type="match status" value="1"/>
</dbReference>
<dbReference type="SUPFAM" id="SSF47203">
    <property type="entry name" value="Acyl-CoA dehydrogenase C-terminal domain-like"/>
    <property type="match status" value="1"/>
</dbReference>
<evidence type="ECO:0000313" key="2">
    <source>
        <dbReference type="EMBL" id="MBL0388801.1"/>
    </source>
</evidence>
<dbReference type="InterPro" id="IPR013786">
    <property type="entry name" value="AcylCoA_DH/ox_N"/>
</dbReference>
<organism evidence="2 3">
    <name type="scientific">Tumebacillus amylolyticus</name>
    <dbReference type="NCBI Taxonomy" id="2801339"/>
    <lineage>
        <taxon>Bacteria</taxon>
        <taxon>Bacillati</taxon>
        <taxon>Bacillota</taxon>
        <taxon>Bacilli</taxon>
        <taxon>Bacillales</taxon>
        <taxon>Alicyclobacillaceae</taxon>
        <taxon>Tumebacillus</taxon>
    </lineage>
</organism>
<dbReference type="InterPro" id="IPR037069">
    <property type="entry name" value="AcylCoA_DH/ox_N_sf"/>
</dbReference>
<dbReference type="RefSeq" id="WP_201637798.1">
    <property type="nucleotide sequence ID" value="NZ_JAEQNB010000007.1"/>
</dbReference>
<keyword evidence="3" id="KW-1185">Reference proteome</keyword>
<dbReference type="PANTHER" id="PTHR43884">
    <property type="entry name" value="ACYL-COA DEHYDROGENASE"/>
    <property type="match status" value="1"/>
</dbReference>
<dbReference type="PANTHER" id="PTHR43884:SF12">
    <property type="entry name" value="ISOVALERYL-COA DEHYDROGENASE, MITOCHONDRIAL-RELATED"/>
    <property type="match status" value="1"/>
</dbReference>
<gene>
    <name evidence="2" type="ORF">JJB07_19550</name>
</gene>
<accession>A0ABS1JEU3</accession>
<sequence>MSTCLDRELLQDILQHHLKPFVSEIDVKGVYPEHVMKALGEHRFFSHDTPFNLSLIQEVATLCGSTAFVLWCHLMAIDYVRRGQSEHLKQDLLPRMERGEVMGATGLSNAMKYYAGIEELKLHATQTSDGFRINGTLPFVSNLGETHWFAFLFQTDDGRRIMGILPGYQEGLTLTERKNLLGMNATATYSCRFNNVLLPFESVLSTEGDLMVAAFRPGMVLTQVGIALGLVSATNQALGERKDPRLTELHHQAERLSQVTTVTPPIMKEIFQLRLDGAHAALESAHTGMLHSGGAGYQVDSPFARRLREAYFLAIVTPTITHLEKILG</sequence>
<dbReference type="EMBL" id="JAEQNB010000007">
    <property type="protein sequence ID" value="MBL0388801.1"/>
    <property type="molecule type" value="Genomic_DNA"/>
</dbReference>
<dbReference type="Gene3D" id="2.40.110.10">
    <property type="entry name" value="Butyryl-CoA Dehydrogenase, subunit A, domain 2"/>
    <property type="match status" value="1"/>
</dbReference>
<evidence type="ECO:0000313" key="3">
    <source>
        <dbReference type="Proteomes" id="UP000602284"/>
    </source>
</evidence>
<evidence type="ECO:0000259" key="1">
    <source>
        <dbReference type="Pfam" id="PF02771"/>
    </source>
</evidence>
<proteinExistence type="predicted"/>
<dbReference type="Proteomes" id="UP000602284">
    <property type="component" value="Unassembled WGS sequence"/>
</dbReference>
<protein>
    <submittedName>
        <fullName evidence="2">Acyl-CoA dehydrogenase</fullName>
    </submittedName>
</protein>
<comment type="caution">
    <text evidence="2">The sequence shown here is derived from an EMBL/GenBank/DDBJ whole genome shotgun (WGS) entry which is preliminary data.</text>
</comment>
<dbReference type="InterPro" id="IPR036250">
    <property type="entry name" value="AcylCo_DH-like_C"/>
</dbReference>